<dbReference type="AlphaFoldDB" id="E9HJR8"/>
<feature type="transmembrane region" description="Helical" evidence="9">
    <location>
        <begin position="448"/>
        <end position="467"/>
    </location>
</feature>
<feature type="domain" description="Major facilitator superfamily (MFS) profile" evidence="10">
    <location>
        <begin position="32"/>
        <end position="471"/>
    </location>
</feature>
<feature type="transmembrane region" description="Helical" evidence="9">
    <location>
        <begin position="183"/>
        <end position="204"/>
    </location>
</feature>
<dbReference type="PANTHER" id="PTHR48021:SF1">
    <property type="entry name" value="GH07001P-RELATED"/>
    <property type="match status" value="1"/>
</dbReference>
<dbReference type="Gene3D" id="1.20.1250.20">
    <property type="entry name" value="MFS general substrate transporter like domains"/>
    <property type="match status" value="1"/>
</dbReference>
<dbReference type="PROSITE" id="PS00217">
    <property type="entry name" value="SUGAR_TRANSPORT_2"/>
    <property type="match status" value="1"/>
</dbReference>
<evidence type="ECO:0000256" key="2">
    <source>
        <dbReference type="ARBA" id="ARBA00022475"/>
    </source>
</evidence>
<evidence type="ECO:0000256" key="6">
    <source>
        <dbReference type="ARBA" id="ARBA00023180"/>
    </source>
</evidence>
<dbReference type="InterPro" id="IPR036259">
    <property type="entry name" value="MFS_trans_sf"/>
</dbReference>
<dbReference type="KEGG" id="dpx:DAPPUDRAFT_301716"/>
<evidence type="ECO:0000256" key="8">
    <source>
        <dbReference type="RuleBase" id="RU003346"/>
    </source>
</evidence>
<accession>E9HJR8</accession>
<comment type="similarity">
    <text evidence="7">Belongs to the major facilitator superfamily. Sugar transporter (TC 2.A.1.1) family. Trehalose transporter subfamily.</text>
</comment>
<dbReference type="NCBIfam" id="TIGR00879">
    <property type="entry name" value="SP"/>
    <property type="match status" value="1"/>
</dbReference>
<dbReference type="HOGENOM" id="CLU_001265_30_5_1"/>
<feature type="transmembrane region" description="Helical" evidence="9">
    <location>
        <begin position="380"/>
        <end position="405"/>
    </location>
</feature>
<dbReference type="InterPro" id="IPR005829">
    <property type="entry name" value="Sugar_transporter_CS"/>
</dbReference>
<dbReference type="InterPro" id="IPR005828">
    <property type="entry name" value="MFS_sugar_transport-like"/>
</dbReference>
<keyword evidence="12" id="KW-1185">Reference proteome</keyword>
<dbReference type="PROSITE" id="PS00216">
    <property type="entry name" value="SUGAR_TRANSPORT_1"/>
    <property type="match status" value="2"/>
</dbReference>
<dbReference type="InParanoid" id="E9HJR8"/>
<dbReference type="Proteomes" id="UP000000305">
    <property type="component" value="Unassembled WGS sequence"/>
</dbReference>
<dbReference type="InterPro" id="IPR020846">
    <property type="entry name" value="MFS_dom"/>
</dbReference>
<evidence type="ECO:0000256" key="9">
    <source>
        <dbReference type="SAM" id="Phobius"/>
    </source>
</evidence>
<dbReference type="EMBL" id="GL732664">
    <property type="protein sequence ID" value="EFX68022.1"/>
    <property type="molecule type" value="Genomic_DNA"/>
</dbReference>
<dbReference type="InterPro" id="IPR003663">
    <property type="entry name" value="Sugar/inositol_transpt"/>
</dbReference>
<keyword evidence="5 9" id="KW-0472">Membrane</keyword>
<dbReference type="PRINTS" id="PR00171">
    <property type="entry name" value="SUGRTRNSPORT"/>
</dbReference>
<dbReference type="FunFam" id="1.20.1250.20:FF:000055">
    <property type="entry name" value="Facilitated trehalose transporter Tret1-2 homolog"/>
    <property type="match status" value="1"/>
</dbReference>
<dbReference type="PhylomeDB" id="E9HJR8"/>
<feature type="transmembrane region" description="Helical" evidence="9">
    <location>
        <begin position="417"/>
        <end position="436"/>
    </location>
</feature>
<protein>
    <recommendedName>
        <fullName evidence="10">Major facilitator superfamily (MFS) profile domain-containing protein</fullName>
    </recommendedName>
</protein>
<keyword evidence="2" id="KW-1003">Cell membrane</keyword>
<evidence type="ECO:0000256" key="3">
    <source>
        <dbReference type="ARBA" id="ARBA00022692"/>
    </source>
</evidence>
<evidence type="ECO:0000313" key="12">
    <source>
        <dbReference type="Proteomes" id="UP000000305"/>
    </source>
</evidence>
<feature type="transmembrane region" description="Helical" evidence="9">
    <location>
        <begin position="267"/>
        <end position="291"/>
    </location>
</feature>
<dbReference type="STRING" id="6669.E9HJR8"/>
<evidence type="ECO:0000256" key="7">
    <source>
        <dbReference type="ARBA" id="ARBA00024348"/>
    </source>
</evidence>
<dbReference type="InterPro" id="IPR050549">
    <property type="entry name" value="MFS_Trehalose_Transporter"/>
</dbReference>
<proteinExistence type="inferred from homology"/>
<feature type="transmembrane region" description="Helical" evidence="9">
    <location>
        <begin position="125"/>
        <end position="147"/>
    </location>
</feature>
<comment type="subcellular location">
    <subcellularLocation>
        <location evidence="1">Cell membrane</location>
        <topology evidence="1">Multi-pass membrane protein</topology>
    </subcellularLocation>
</comment>
<dbReference type="Pfam" id="PF00083">
    <property type="entry name" value="Sugar_tr"/>
    <property type="match status" value="1"/>
</dbReference>
<evidence type="ECO:0000313" key="11">
    <source>
        <dbReference type="EMBL" id="EFX68022.1"/>
    </source>
</evidence>
<feature type="transmembrane region" description="Helical" evidence="9">
    <location>
        <begin position="331"/>
        <end position="353"/>
    </location>
</feature>
<keyword evidence="4 9" id="KW-1133">Transmembrane helix</keyword>
<dbReference type="GO" id="GO:0016020">
    <property type="term" value="C:membrane"/>
    <property type="evidence" value="ECO:0000318"/>
    <property type="project" value="GO_Central"/>
</dbReference>
<organism evidence="11 12">
    <name type="scientific">Daphnia pulex</name>
    <name type="common">Water flea</name>
    <dbReference type="NCBI Taxonomy" id="6669"/>
    <lineage>
        <taxon>Eukaryota</taxon>
        <taxon>Metazoa</taxon>
        <taxon>Ecdysozoa</taxon>
        <taxon>Arthropoda</taxon>
        <taxon>Crustacea</taxon>
        <taxon>Branchiopoda</taxon>
        <taxon>Diplostraca</taxon>
        <taxon>Cladocera</taxon>
        <taxon>Anomopoda</taxon>
        <taxon>Daphniidae</taxon>
        <taxon>Daphnia</taxon>
    </lineage>
</organism>
<dbReference type="SUPFAM" id="SSF103473">
    <property type="entry name" value="MFS general substrate transporter"/>
    <property type="match status" value="1"/>
</dbReference>
<evidence type="ECO:0000256" key="4">
    <source>
        <dbReference type="ARBA" id="ARBA00022989"/>
    </source>
</evidence>
<gene>
    <name evidence="11" type="ORF">DAPPUDRAFT_301716</name>
</gene>
<dbReference type="eggNOG" id="KOG0254">
    <property type="taxonomic scope" value="Eukaryota"/>
</dbReference>
<feature type="transmembrane region" description="Helical" evidence="9">
    <location>
        <begin position="303"/>
        <end position="324"/>
    </location>
</feature>
<dbReference type="GO" id="GO:0022857">
    <property type="term" value="F:transmembrane transporter activity"/>
    <property type="evidence" value="ECO:0000318"/>
    <property type="project" value="GO_Central"/>
</dbReference>
<keyword evidence="6" id="KW-0325">Glycoprotein</keyword>
<keyword evidence="3 9" id="KW-0812">Transmembrane</keyword>
<dbReference type="OMA" id="MQTIAQW"/>
<dbReference type="PANTHER" id="PTHR48021">
    <property type="match status" value="1"/>
</dbReference>
<sequence>MGDCSTTKIRKTIPPFKNWPKVAPQIICAASASWAMLCTGLVRGWSSSAVPQLTSANNETLHLEQEEAAWITSLPPLCAIFGSLLIAYPMEMYGRRMTLATISIPYVLGFYLMGLSYYVDWAPLLFIGRTITGLITGASAPTSQIYVSECASPRVRGALGSFTSTFMSFGILIAYIIGAVVEWQVMCFVIGSLPIVLGLAMLLMPETPSWLVSHDQEPQAKVALQQLRGKYTDVETEFQRIRTNANAQLPNSSYAKILTNSYLMKPLLISMTLMFFQQFSGINAIVFYSASVFEDAGSSLDRFVSSIIIGLVQMVFTMVSVLLVDRFGRRVLLMISGTFMAISLSGLGAFVYVKNSWKELSVIVDDSTVAEPTVMAELGWLPLLCLMTFIISYSIGFGAVPQLVMGELFPLEYRHRLGTISASFSLGCTFLVVRTFPLMTSTMGLASVYGLYAACCLTAVVFVGVFLPETKGKTLEEISKFFGQPVPKNVATCIQPENEPLALANATEGI</sequence>
<dbReference type="PROSITE" id="PS50850">
    <property type="entry name" value="MFS"/>
    <property type="match status" value="1"/>
</dbReference>
<dbReference type="GO" id="GO:0055085">
    <property type="term" value="P:transmembrane transport"/>
    <property type="evidence" value="ECO:0000318"/>
    <property type="project" value="GO_Central"/>
</dbReference>
<feature type="transmembrane region" description="Helical" evidence="9">
    <location>
        <begin position="159"/>
        <end position="177"/>
    </location>
</feature>
<evidence type="ECO:0000256" key="1">
    <source>
        <dbReference type="ARBA" id="ARBA00004651"/>
    </source>
</evidence>
<dbReference type="OrthoDB" id="6612291at2759"/>
<dbReference type="GO" id="GO:0005886">
    <property type="term" value="C:plasma membrane"/>
    <property type="evidence" value="ECO:0007669"/>
    <property type="project" value="UniProtKB-SubCell"/>
</dbReference>
<reference evidence="11 12" key="1">
    <citation type="journal article" date="2011" name="Science">
        <title>The ecoresponsive genome of Daphnia pulex.</title>
        <authorList>
            <person name="Colbourne J.K."/>
            <person name="Pfrender M.E."/>
            <person name="Gilbert D."/>
            <person name="Thomas W.K."/>
            <person name="Tucker A."/>
            <person name="Oakley T.H."/>
            <person name="Tokishita S."/>
            <person name="Aerts A."/>
            <person name="Arnold G.J."/>
            <person name="Basu M.K."/>
            <person name="Bauer D.J."/>
            <person name="Caceres C.E."/>
            <person name="Carmel L."/>
            <person name="Casola C."/>
            <person name="Choi J.H."/>
            <person name="Detter J.C."/>
            <person name="Dong Q."/>
            <person name="Dusheyko S."/>
            <person name="Eads B.D."/>
            <person name="Frohlich T."/>
            <person name="Geiler-Samerotte K.A."/>
            <person name="Gerlach D."/>
            <person name="Hatcher P."/>
            <person name="Jogdeo S."/>
            <person name="Krijgsveld J."/>
            <person name="Kriventseva E.V."/>
            <person name="Kultz D."/>
            <person name="Laforsch C."/>
            <person name="Lindquist E."/>
            <person name="Lopez J."/>
            <person name="Manak J.R."/>
            <person name="Muller J."/>
            <person name="Pangilinan J."/>
            <person name="Patwardhan R.P."/>
            <person name="Pitluck S."/>
            <person name="Pritham E.J."/>
            <person name="Rechtsteiner A."/>
            <person name="Rho M."/>
            <person name="Rogozin I.B."/>
            <person name="Sakarya O."/>
            <person name="Salamov A."/>
            <person name="Schaack S."/>
            <person name="Shapiro H."/>
            <person name="Shiga Y."/>
            <person name="Skalitzky C."/>
            <person name="Smith Z."/>
            <person name="Souvorov A."/>
            <person name="Sung W."/>
            <person name="Tang Z."/>
            <person name="Tsuchiya D."/>
            <person name="Tu H."/>
            <person name="Vos H."/>
            <person name="Wang M."/>
            <person name="Wolf Y.I."/>
            <person name="Yamagata H."/>
            <person name="Yamada T."/>
            <person name="Ye Y."/>
            <person name="Shaw J.R."/>
            <person name="Andrews J."/>
            <person name="Crease T.J."/>
            <person name="Tang H."/>
            <person name="Lucas S.M."/>
            <person name="Robertson H.M."/>
            <person name="Bork P."/>
            <person name="Koonin E.V."/>
            <person name="Zdobnov E.M."/>
            <person name="Grigoriev I.V."/>
            <person name="Lynch M."/>
            <person name="Boore J.L."/>
        </authorList>
    </citation>
    <scope>NUCLEOTIDE SEQUENCE [LARGE SCALE GENOMIC DNA]</scope>
</reference>
<evidence type="ECO:0000259" key="10">
    <source>
        <dbReference type="PROSITE" id="PS50850"/>
    </source>
</evidence>
<keyword evidence="8" id="KW-0813">Transport</keyword>
<name>E9HJR8_DAPPU</name>
<evidence type="ECO:0000256" key="5">
    <source>
        <dbReference type="ARBA" id="ARBA00023136"/>
    </source>
</evidence>
<feature type="transmembrane region" description="Helical" evidence="9">
    <location>
        <begin position="99"/>
        <end position="119"/>
    </location>
</feature>